<dbReference type="InterPro" id="IPR009057">
    <property type="entry name" value="Homeodomain-like_sf"/>
</dbReference>
<dbReference type="RefSeq" id="WP_152804267.1">
    <property type="nucleotide sequence ID" value="NZ_WHNX01000013.1"/>
</dbReference>
<feature type="DNA-binding region" description="H-T-H motif" evidence="2">
    <location>
        <begin position="34"/>
        <end position="53"/>
    </location>
</feature>
<dbReference type="InterPro" id="IPR036271">
    <property type="entry name" value="Tet_transcr_reg_TetR-rel_C_sf"/>
</dbReference>
<protein>
    <submittedName>
        <fullName evidence="4">TetR family transcriptional regulator</fullName>
    </submittedName>
</protein>
<dbReference type="EMBL" id="WHNX01000013">
    <property type="protein sequence ID" value="MPW26106.1"/>
    <property type="molecule type" value="Genomic_DNA"/>
</dbReference>
<dbReference type="PRINTS" id="PR00455">
    <property type="entry name" value="HTHTETR"/>
</dbReference>
<dbReference type="InterPro" id="IPR050624">
    <property type="entry name" value="HTH-type_Tx_Regulator"/>
</dbReference>
<accession>A0A6A7K9N5</accession>
<evidence type="ECO:0000313" key="5">
    <source>
        <dbReference type="Proteomes" id="UP000440004"/>
    </source>
</evidence>
<organism evidence="4 5">
    <name type="scientific">Alkalibaculum sporogenes</name>
    <dbReference type="NCBI Taxonomy" id="2655001"/>
    <lineage>
        <taxon>Bacteria</taxon>
        <taxon>Bacillati</taxon>
        <taxon>Bacillota</taxon>
        <taxon>Clostridia</taxon>
        <taxon>Eubacteriales</taxon>
        <taxon>Eubacteriaceae</taxon>
        <taxon>Alkalibaculum</taxon>
    </lineage>
</organism>
<dbReference type="PANTHER" id="PTHR43479:SF11">
    <property type="entry name" value="ACREF_ENVCD OPERON REPRESSOR-RELATED"/>
    <property type="match status" value="1"/>
</dbReference>
<evidence type="ECO:0000259" key="3">
    <source>
        <dbReference type="PROSITE" id="PS50977"/>
    </source>
</evidence>
<dbReference type="PANTHER" id="PTHR43479">
    <property type="entry name" value="ACREF/ENVCD OPERON REPRESSOR-RELATED"/>
    <property type="match status" value="1"/>
</dbReference>
<dbReference type="AlphaFoldDB" id="A0A6A7K9N5"/>
<gene>
    <name evidence="4" type="ORF">GC105_09910</name>
</gene>
<dbReference type="PROSITE" id="PS01081">
    <property type="entry name" value="HTH_TETR_1"/>
    <property type="match status" value="1"/>
</dbReference>
<proteinExistence type="predicted"/>
<dbReference type="GO" id="GO:0003677">
    <property type="term" value="F:DNA binding"/>
    <property type="evidence" value="ECO:0007669"/>
    <property type="project" value="UniProtKB-UniRule"/>
</dbReference>
<comment type="caution">
    <text evidence="4">The sequence shown here is derived from an EMBL/GenBank/DDBJ whole genome shotgun (WGS) entry which is preliminary data.</text>
</comment>
<dbReference type="SUPFAM" id="SSF48498">
    <property type="entry name" value="Tetracyclin repressor-like, C-terminal domain"/>
    <property type="match status" value="1"/>
</dbReference>
<dbReference type="InterPro" id="IPR023772">
    <property type="entry name" value="DNA-bd_HTH_TetR-type_CS"/>
</dbReference>
<feature type="domain" description="HTH tetR-type" evidence="3">
    <location>
        <begin position="11"/>
        <end position="71"/>
    </location>
</feature>
<dbReference type="PROSITE" id="PS50977">
    <property type="entry name" value="HTH_TETR_2"/>
    <property type="match status" value="1"/>
</dbReference>
<sequence>MPKETFYNLPEEKRKKIEDAAIQEFKDYSFDTSSINRIVESSGISKGSFYQYFDDKKDLYKHIISIIVEKKIKYMSPVMMNPFNHNFYTLMREIYKSGLSFAMENPQLLEIGNKLIADTTHPIYIEIIDDNKGKSDEMFELLLKNAMERGEIRENLDLKMISYILSSLNLSIVDYYTKLTNKREYNEEMMVVVEKFLDFVQYGISKIEGDGSND</sequence>
<evidence type="ECO:0000256" key="1">
    <source>
        <dbReference type="ARBA" id="ARBA00023125"/>
    </source>
</evidence>
<dbReference type="Pfam" id="PF00440">
    <property type="entry name" value="TetR_N"/>
    <property type="match status" value="1"/>
</dbReference>
<keyword evidence="1 2" id="KW-0238">DNA-binding</keyword>
<evidence type="ECO:0000256" key="2">
    <source>
        <dbReference type="PROSITE-ProRule" id="PRU00335"/>
    </source>
</evidence>
<dbReference type="InterPro" id="IPR001647">
    <property type="entry name" value="HTH_TetR"/>
</dbReference>
<name>A0A6A7K9N5_9FIRM</name>
<dbReference type="Proteomes" id="UP000440004">
    <property type="component" value="Unassembled WGS sequence"/>
</dbReference>
<dbReference type="Gene3D" id="1.10.357.10">
    <property type="entry name" value="Tetracycline Repressor, domain 2"/>
    <property type="match status" value="1"/>
</dbReference>
<keyword evidence="5" id="KW-1185">Reference proteome</keyword>
<evidence type="ECO:0000313" key="4">
    <source>
        <dbReference type="EMBL" id="MPW26106.1"/>
    </source>
</evidence>
<reference evidence="4 5" key="1">
    <citation type="submission" date="2019-10" db="EMBL/GenBank/DDBJ databases">
        <title>Alkalibaculum tamaniensis sp.nov., a new alkaliphilic acetogen, isolated on methoxylated aromatics from a mud volcano.</title>
        <authorList>
            <person name="Khomyakova M.A."/>
            <person name="Merkel A.Y."/>
            <person name="Bonch-Osmolovskaya E.A."/>
            <person name="Slobodkin A.I."/>
        </authorList>
    </citation>
    <scope>NUCLEOTIDE SEQUENCE [LARGE SCALE GENOMIC DNA]</scope>
    <source>
        <strain evidence="4 5">M08DMB</strain>
    </source>
</reference>
<dbReference type="SUPFAM" id="SSF46689">
    <property type="entry name" value="Homeodomain-like"/>
    <property type="match status" value="1"/>
</dbReference>